<evidence type="ECO:0000256" key="1">
    <source>
        <dbReference type="SAM" id="Phobius"/>
    </source>
</evidence>
<keyword evidence="1" id="KW-0812">Transmembrane</keyword>
<dbReference type="EMBL" id="CP002444">
    <property type="protein sequence ID" value="ADU96772.1"/>
    <property type="molecule type" value="Genomic_DNA"/>
</dbReference>
<gene>
    <name evidence="2" type="ordered locus">Theam_0805</name>
</gene>
<dbReference type="STRING" id="648996.Theam_0805"/>
<evidence type="ECO:0000313" key="2">
    <source>
        <dbReference type="EMBL" id="ADU96772.1"/>
    </source>
</evidence>
<dbReference type="InterPro" id="IPR038367">
    <property type="entry name" value="PelD_GGDEF_sf"/>
</dbReference>
<evidence type="ECO:0000313" key="3">
    <source>
        <dbReference type="Proteomes" id="UP000006362"/>
    </source>
</evidence>
<sequence length="413" mass="47411">MLFRDLGVKFVLVEVVFFVVLFTLVGHYFNPSDPLYLTGPISPVFLLLLVITLYYGLAYGIVAFIVEVLLAKLLYPNFPLRTILWHLLNVVVVGEFHYFWSKKIEILQEKNDYFQDKLRRFASDSMILKLSHDQLEKHYLVKPVSIRSLVAQVKEALMGRSQGDKGPFQVLRDILDAAFYVQSGELYRYSNDSFHSILAVGPSEPLNLEDPLVRKALDSRESVFLSEINGNSSYLAVIPVYSYVNDDRLLGLFVLRKIPFNYLNSDTVLSLSVILYWFLNEVERLSNLNPVELATLPLSYDFLREVVILKKLYSRLKADSTVVVFKLPHPSEDFGFFLKERLRAVDFMDSFRGNGSDYYFVLLPLSDASSAKGFLDRIARDYERTFGSDELPPYRVLKVDDAIEEKIRSVVGV</sequence>
<dbReference type="OrthoDB" id="10055at2"/>
<dbReference type="eggNOG" id="COG2203">
    <property type="taxonomic scope" value="Bacteria"/>
</dbReference>
<dbReference type="Gene3D" id="3.30.450.40">
    <property type="match status" value="1"/>
</dbReference>
<feature type="transmembrane region" description="Helical" evidence="1">
    <location>
        <begin position="82"/>
        <end position="100"/>
    </location>
</feature>
<accession>E8T6I8</accession>
<keyword evidence="1" id="KW-1133">Transmembrane helix</keyword>
<proteinExistence type="predicted"/>
<organism evidence="2 3">
    <name type="scientific">Thermovibrio ammonificans (strain DSM 15698 / JCM 12110 / HB-1)</name>
    <dbReference type="NCBI Taxonomy" id="648996"/>
    <lineage>
        <taxon>Bacteria</taxon>
        <taxon>Pseudomonadati</taxon>
        <taxon>Aquificota</taxon>
        <taxon>Aquificia</taxon>
        <taxon>Desulfurobacteriales</taxon>
        <taxon>Desulfurobacteriaceae</taxon>
        <taxon>Thermovibrio</taxon>
    </lineage>
</organism>
<reference evidence="2" key="1">
    <citation type="submission" date="2011-01" db="EMBL/GenBank/DDBJ databases">
        <title>Complete sequence of chromosome of Thermovibrio ammonificans HB-1.</title>
        <authorList>
            <consortium name="US DOE Joint Genome Institute"/>
            <person name="Lucas S."/>
            <person name="Copeland A."/>
            <person name="Lapidus A."/>
            <person name="Cheng J.-F."/>
            <person name="Goodwin L."/>
            <person name="Pitluck S."/>
            <person name="Davenport K."/>
            <person name="Detter J.C."/>
            <person name="Han C."/>
            <person name="Tapia R."/>
            <person name="Land M."/>
            <person name="Hauser L."/>
            <person name="Kyrpides N."/>
            <person name="Ivanova N."/>
            <person name="Ovchinnikova G."/>
            <person name="Vetriani C."/>
            <person name="Woyke T."/>
        </authorList>
    </citation>
    <scope>NUCLEOTIDE SEQUENCE [LARGE SCALE GENOMIC DNA]</scope>
    <source>
        <strain evidence="2">HB-1</strain>
    </source>
</reference>
<feature type="transmembrane region" description="Helical" evidence="1">
    <location>
        <begin position="7"/>
        <end position="29"/>
    </location>
</feature>
<dbReference type="AlphaFoldDB" id="E8T6I8"/>
<dbReference type="RefSeq" id="WP_013537558.1">
    <property type="nucleotide sequence ID" value="NC_014926.1"/>
</dbReference>
<dbReference type="InterPro" id="IPR029016">
    <property type="entry name" value="GAF-like_dom_sf"/>
</dbReference>
<feature type="transmembrane region" description="Helical" evidence="1">
    <location>
        <begin position="41"/>
        <end position="70"/>
    </location>
</feature>
<dbReference type="KEGG" id="tam:Theam_0805"/>
<dbReference type="Gene3D" id="3.30.70.2880">
    <property type="match status" value="1"/>
</dbReference>
<keyword evidence="3" id="KW-1185">Reference proteome</keyword>
<dbReference type="Proteomes" id="UP000006362">
    <property type="component" value="Chromosome"/>
</dbReference>
<protein>
    <submittedName>
        <fullName evidence="2">Uncharacterized protein</fullName>
    </submittedName>
</protein>
<dbReference type="HOGENOM" id="CLU_046136_1_0_0"/>
<keyword evidence="1" id="KW-0472">Membrane</keyword>
<name>E8T6I8_THEA1</name>